<keyword evidence="3" id="KW-1185">Reference proteome</keyword>
<proteinExistence type="predicted"/>
<evidence type="ECO:0000313" key="2">
    <source>
        <dbReference type="EMBL" id="TWT75718.1"/>
    </source>
</evidence>
<dbReference type="Gene3D" id="3.30.700.10">
    <property type="entry name" value="Glycoprotein, Type 4 Pilin"/>
    <property type="match status" value="1"/>
</dbReference>
<dbReference type="NCBIfam" id="TIGR04294">
    <property type="entry name" value="pre_pil_HX9DG"/>
    <property type="match status" value="1"/>
</dbReference>
<dbReference type="AlphaFoldDB" id="A0A5C5YLT9"/>
<dbReference type="InterPro" id="IPR027558">
    <property type="entry name" value="Pre_pil_HX9DG_C"/>
</dbReference>
<dbReference type="InterPro" id="IPR012902">
    <property type="entry name" value="N_methyl_site"/>
</dbReference>
<dbReference type="NCBIfam" id="TIGR02532">
    <property type="entry name" value="IV_pilin_GFxxxE"/>
    <property type="match status" value="1"/>
</dbReference>
<evidence type="ECO:0000259" key="1">
    <source>
        <dbReference type="Pfam" id="PF07596"/>
    </source>
</evidence>
<accession>A0A5C5YLT9</accession>
<gene>
    <name evidence="2" type="ORF">Pla123a_32280</name>
</gene>
<organism evidence="2 3">
    <name type="scientific">Posidoniimonas polymericola</name>
    <dbReference type="NCBI Taxonomy" id="2528002"/>
    <lineage>
        <taxon>Bacteria</taxon>
        <taxon>Pseudomonadati</taxon>
        <taxon>Planctomycetota</taxon>
        <taxon>Planctomycetia</taxon>
        <taxon>Pirellulales</taxon>
        <taxon>Lacipirellulaceae</taxon>
        <taxon>Posidoniimonas</taxon>
    </lineage>
</organism>
<dbReference type="InterPro" id="IPR011453">
    <property type="entry name" value="DUF1559"/>
</dbReference>
<protein>
    <recommendedName>
        <fullName evidence="1">DUF1559 domain-containing protein</fullName>
    </recommendedName>
</protein>
<dbReference type="Pfam" id="PF07596">
    <property type="entry name" value="SBP_bac_10"/>
    <property type="match status" value="1"/>
</dbReference>
<feature type="domain" description="DUF1559" evidence="1">
    <location>
        <begin position="47"/>
        <end position="322"/>
    </location>
</feature>
<name>A0A5C5YLT9_9BACT</name>
<dbReference type="PANTHER" id="PTHR30093:SF2">
    <property type="entry name" value="TYPE II SECRETION SYSTEM PROTEIN H"/>
    <property type="match status" value="1"/>
</dbReference>
<reference evidence="2 3" key="1">
    <citation type="submission" date="2019-02" db="EMBL/GenBank/DDBJ databases">
        <title>Deep-cultivation of Planctomycetes and their phenomic and genomic characterization uncovers novel biology.</title>
        <authorList>
            <person name="Wiegand S."/>
            <person name="Jogler M."/>
            <person name="Boedeker C."/>
            <person name="Pinto D."/>
            <person name="Vollmers J."/>
            <person name="Rivas-Marin E."/>
            <person name="Kohn T."/>
            <person name="Peeters S.H."/>
            <person name="Heuer A."/>
            <person name="Rast P."/>
            <person name="Oberbeckmann S."/>
            <person name="Bunk B."/>
            <person name="Jeske O."/>
            <person name="Meyerdierks A."/>
            <person name="Storesund J.E."/>
            <person name="Kallscheuer N."/>
            <person name="Luecker S."/>
            <person name="Lage O.M."/>
            <person name="Pohl T."/>
            <person name="Merkel B.J."/>
            <person name="Hornburger P."/>
            <person name="Mueller R.-W."/>
            <person name="Bruemmer F."/>
            <person name="Labrenz M."/>
            <person name="Spormann A.M."/>
            <person name="Op Den Camp H."/>
            <person name="Overmann J."/>
            <person name="Amann R."/>
            <person name="Jetten M.S.M."/>
            <person name="Mascher T."/>
            <person name="Medema M.H."/>
            <person name="Devos D.P."/>
            <person name="Kaster A.-K."/>
            <person name="Ovreas L."/>
            <person name="Rohde M."/>
            <person name="Galperin M.Y."/>
            <person name="Jogler C."/>
        </authorList>
    </citation>
    <scope>NUCLEOTIDE SEQUENCE [LARGE SCALE GENOMIC DNA]</scope>
    <source>
        <strain evidence="2 3">Pla123a</strain>
    </source>
</reference>
<dbReference type="SUPFAM" id="SSF54523">
    <property type="entry name" value="Pili subunits"/>
    <property type="match status" value="1"/>
</dbReference>
<dbReference type="Proteomes" id="UP000318478">
    <property type="component" value="Unassembled WGS sequence"/>
</dbReference>
<dbReference type="Pfam" id="PF07963">
    <property type="entry name" value="N_methyl"/>
    <property type="match status" value="1"/>
</dbReference>
<dbReference type="PANTHER" id="PTHR30093">
    <property type="entry name" value="GENERAL SECRETION PATHWAY PROTEIN G"/>
    <property type="match status" value="1"/>
</dbReference>
<evidence type="ECO:0000313" key="3">
    <source>
        <dbReference type="Proteomes" id="UP000318478"/>
    </source>
</evidence>
<comment type="caution">
    <text evidence="2">The sequence shown here is derived from an EMBL/GenBank/DDBJ whole genome shotgun (WGS) entry which is preliminary data.</text>
</comment>
<dbReference type="EMBL" id="SJPO01000007">
    <property type="protein sequence ID" value="TWT75718.1"/>
    <property type="molecule type" value="Genomic_DNA"/>
</dbReference>
<sequence length="341" mass="37372">MGRDVASKRVWGLRRLSSRSPGFTLVELLVVIAIIGVLIALLLPAVQAARESARRTQCKNQMKQWALACLLHVDTLTRFPTAGHNQIYHVDRTMENGRPATLGKQAWGWMYQTMPYLEENALWSDANDLVVLRNGPTSIFCPSRRTPTFTTVWYPTGGLLNDYVGNGGDTDTVGNSLQSKSLTPYRGATPYDRKYIHTGVIVSQDPTAKAAKTALKNPLVAPRHITDGTSKTMLLGEKYVPGNLYEGKSHGDNFAWIQGAQWEGVRFANNPPKNDDPIELAPDGRGGYVCGDCDQFGSAHAGGFNVALCDGSVTLVSYDIDPDLAWKALCNRADGEIFELQ</sequence>
<dbReference type="InterPro" id="IPR045584">
    <property type="entry name" value="Pilin-like"/>
</dbReference>